<evidence type="ECO:0000313" key="2">
    <source>
        <dbReference type="EMBL" id="QDU68553.1"/>
    </source>
</evidence>
<dbReference type="AlphaFoldDB" id="A0A518BNN6"/>
<dbReference type="EMBL" id="CP036287">
    <property type="protein sequence ID" value="QDU68553.1"/>
    <property type="molecule type" value="Genomic_DNA"/>
</dbReference>
<evidence type="ECO:0000313" key="3">
    <source>
        <dbReference type="Proteomes" id="UP000316921"/>
    </source>
</evidence>
<keyword evidence="3" id="KW-1185">Reference proteome</keyword>
<keyword evidence="1" id="KW-0472">Membrane</keyword>
<accession>A0A518BNN6</accession>
<reference evidence="2 3" key="1">
    <citation type="submission" date="2019-02" db="EMBL/GenBank/DDBJ databases">
        <title>Deep-cultivation of Planctomycetes and their phenomic and genomic characterization uncovers novel biology.</title>
        <authorList>
            <person name="Wiegand S."/>
            <person name="Jogler M."/>
            <person name="Boedeker C."/>
            <person name="Pinto D."/>
            <person name="Vollmers J."/>
            <person name="Rivas-Marin E."/>
            <person name="Kohn T."/>
            <person name="Peeters S.H."/>
            <person name="Heuer A."/>
            <person name="Rast P."/>
            <person name="Oberbeckmann S."/>
            <person name="Bunk B."/>
            <person name="Jeske O."/>
            <person name="Meyerdierks A."/>
            <person name="Storesund J.E."/>
            <person name="Kallscheuer N."/>
            <person name="Luecker S."/>
            <person name="Lage O.M."/>
            <person name="Pohl T."/>
            <person name="Merkel B.J."/>
            <person name="Hornburger P."/>
            <person name="Mueller R.-W."/>
            <person name="Bruemmer F."/>
            <person name="Labrenz M."/>
            <person name="Spormann A.M."/>
            <person name="Op den Camp H."/>
            <person name="Overmann J."/>
            <person name="Amann R."/>
            <person name="Jetten M.S.M."/>
            <person name="Mascher T."/>
            <person name="Medema M.H."/>
            <person name="Devos D.P."/>
            <person name="Kaster A.-K."/>
            <person name="Ovreas L."/>
            <person name="Rohde M."/>
            <person name="Galperin M.Y."/>
            <person name="Jogler C."/>
        </authorList>
    </citation>
    <scope>NUCLEOTIDE SEQUENCE [LARGE SCALE GENOMIC DNA]</scope>
    <source>
        <strain evidence="2 3">Pla133</strain>
    </source>
</reference>
<dbReference type="Proteomes" id="UP000316921">
    <property type="component" value="Chromosome"/>
</dbReference>
<sequence>MIQPVDRPSRFARALFADEPAPRLWRVGWWVVWAVLFCAVFALLADLPPGSYMPLAGFATFVAALVAPIWLVGTYLGIRTALARRRWVDVAPLMPWAMAALLATGVIGTVLGDFPERAAFALSRPALDDLVAEVTAVEPELQEFPPRLVGLYLADEITHFRSGRVRFTVLGTRDFWGQYGLLWIPEGGAIPAGNDYEFEDWGHGWFAWRRDY</sequence>
<dbReference type="KEGG" id="pbap:Pla133_36510"/>
<feature type="transmembrane region" description="Helical" evidence="1">
    <location>
        <begin position="52"/>
        <end position="73"/>
    </location>
</feature>
<dbReference type="RefSeq" id="WP_145067656.1">
    <property type="nucleotide sequence ID" value="NZ_CP036287.1"/>
</dbReference>
<protein>
    <submittedName>
        <fullName evidence="2">Uncharacterized protein</fullName>
    </submittedName>
</protein>
<organism evidence="2 3">
    <name type="scientific">Engelhardtia mirabilis</name>
    <dbReference type="NCBI Taxonomy" id="2528011"/>
    <lineage>
        <taxon>Bacteria</taxon>
        <taxon>Pseudomonadati</taxon>
        <taxon>Planctomycetota</taxon>
        <taxon>Planctomycetia</taxon>
        <taxon>Planctomycetia incertae sedis</taxon>
        <taxon>Engelhardtia</taxon>
    </lineage>
</organism>
<keyword evidence="1" id="KW-0812">Transmembrane</keyword>
<gene>
    <name evidence="2" type="ORF">Pla133_36510</name>
</gene>
<feature type="transmembrane region" description="Helical" evidence="1">
    <location>
        <begin position="93"/>
        <end position="114"/>
    </location>
</feature>
<proteinExistence type="predicted"/>
<evidence type="ECO:0000256" key="1">
    <source>
        <dbReference type="SAM" id="Phobius"/>
    </source>
</evidence>
<name>A0A518BNN6_9BACT</name>
<keyword evidence="1" id="KW-1133">Transmembrane helix</keyword>
<feature type="transmembrane region" description="Helical" evidence="1">
    <location>
        <begin position="27"/>
        <end position="45"/>
    </location>
</feature>